<comment type="miscellaneous">
    <text evidence="9">The reaction produces a racemic mixture of D-glycero-alpha-D-manno-heptose 7-phosphate and D-glycero-beta-D-manno-heptose 7-phosphate.</text>
</comment>
<comment type="pathway">
    <text evidence="9">Carbohydrate biosynthesis; D-glycero-D-manno-heptose 7-phosphate biosynthesis; D-glycero-alpha-D-manno-heptose 7-phosphate and D-glycero-beta-D-manno-heptose 7-phosphate from sedoheptulose 7-phosphate: step 1/1.</text>
</comment>
<dbReference type="Pfam" id="PF13580">
    <property type="entry name" value="SIS_2"/>
    <property type="match status" value="1"/>
</dbReference>
<dbReference type="GO" id="GO:0005737">
    <property type="term" value="C:cytoplasm"/>
    <property type="evidence" value="ECO:0007669"/>
    <property type="project" value="UniProtKB-SubCell"/>
</dbReference>
<feature type="binding site" evidence="9">
    <location>
        <position position="166"/>
    </location>
    <ligand>
        <name>substrate</name>
    </ligand>
</feature>
<dbReference type="UniPathway" id="UPA00041">
    <property type="reaction ID" value="UER00436"/>
</dbReference>
<comment type="caution">
    <text evidence="11">The sequence shown here is derived from an EMBL/GenBank/DDBJ whole genome shotgun (WGS) entry which is preliminary data.</text>
</comment>
<keyword evidence="4 9" id="KW-0963">Cytoplasm</keyword>
<keyword evidence="12" id="KW-1185">Reference proteome</keyword>
<dbReference type="EMBL" id="JACHHI010000001">
    <property type="protein sequence ID" value="MBB6477067.1"/>
    <property type="molecule type" value="Genomic_DNA"/>
</dbReference>
<comment type="similarity">
    <text evidence="3 9">Belongs to the SIS family. GmhA subfamily.</text>
</comment>
<dbReference type="AlphaFoldDB" id="A0A841R1R6"/>
<dbReference type="GO" id="GO:0008270">
    <property type="term" value="F:zinc ion binding"/>
    <property type="evidence" value="ECO:0007669"/>
    <property type="project" value="UniProtKB-UniRule"/>
</dbReference>
<evidence type="ECO:0000256" key="8">
    <source>
        <dbReference type="ARBA" id="ARBA00023277"/>
    </source>
</evidence>
<dbReference type="SUPFAM" id="SSF53697">
    <property type="entry name" value="SIS domain"/>
    <property type="match status" value="1"/>
</dbReference>
<evidence type="ECO:0000313" key="12">
    <source>
        <dbReference type="Proteomes" id="UP000591941"/>
    </source>
</evidence>
<evidence type="ECO:0000256" key="4">
    <source>
        <dbReference type="ARBA" id="ARBA00022490"/>
    </source>
</evidence>
<keyword evidence="8 9" id="KW-0119">Carbohydrate metabolism</keyword>
<dbReference type="Proteomes" id="UP000591941">
    <property type="component" value="Unassembled WGS sequence"/>
</dbReference>
<dbReference type="OrthoDB" id="9781311at2"/>
<dbReference type="GO" id="GO:0097367">
    <property type="term" value="F:carbohydrate derivative binding"/>
    <property type="evidence" value="ECO:0007669"/>
    <property type="project" value="InterPro"/>
</dbReference>
<evidence type="ECO:0000259" key="10">
    <source>
        <dbReference type="PROSITE" id="PS51464"/>
    </source>
</evidence>
<comment type="catalytic activity">
    <reaction evidence="1 9">
        <text>2 D-sedoheptulose 7-phosphate = D-glycero-alpha-D-manno-heptose 7-phosphate + D-glycero-beta-D-manno-heptose 7-phosphate</text>
        <dbReference type="Rhea" id="RHEA:27489"/>
        <dbReference type="ChEBI" id="CHEBI:57483"/>
        <dbReference type="ChEBI" id="CHEBI:60203"/>
        <dbReference type="ChEBI" id="CHEBI:60204"/>
        <dbReference type="EC" id="5.3.1.28"/>
    </reaction>
</comment>
<comment type="cofactor">
    <cofactor evidence="9">
        <name>Zn(2+)</name>
        <dbReference type="ChEBI" id="CHEBI:29105"/>
    </cofactor>
    <text evidence="9">Binds 1 zinc ion per subunit.</text>
</comment>
<keyword evidence="5 9" id="KW-0479">Metal-binding</keyword>
<dbReference type="RefSeq" id="WP_159822067.1">
    <property type="nucleotide sequence ID" value="NZ_CABWNB010000001.1"/>
</dbReference>
<sequence>MDIANALHEHIEVAQAYQEHANEIAQSGEIICHALQRGRKILFCGNGGSAADAQHLAAELIVRYHAERRALPAIALTTDTSVLTAAANDYGYEEVFARQVAALGQKGDVLVAISTSGHSPNVLKAIEAARTNGLKIIGLTGAKGNEMDTCCDLVLHVPSDVTARVQEMHILTGHIWCEMVDEYAHEC</sequence>
<evidence type="ECO:0000313" key="11">
    <source>
        <dbReference type="EMBL" id="MBB6477067.1"/>
    </source>
</evidence>
<feature type="binding site" evidence="9">
    <location>
        <position position="174"/>
    </location>
    <ligand>
        <name>Zn(2+)</name>
        <dbReference type="ChEBI" id="CHEBI:29105"/>
    </ligand>
</feature>
<dbReference type="PROSITE" id="PS51464">
    <property type="entry name" value="SIS"/>
    <property type="match status" value="1"/>
</dbReference>
<dbReference type="CDD" id="cd05006">
    <property type="entry name" value="SIS_GmhA"/>
    <property type="match status" value="1"/>
</dbReference>
<evidence type="ECO:0000256" key="1">
    <source>
        <dbReference type="ARBA" id="ARBA00000348"/>
    </source>
</evidence>
<dbReference type="InterPro" id="IPR004515">
    <property type="entry name" value="Phosphoheptose_Isoase"/>
</dbReference>
<reference evidence="11 12" key="1">
    <citation type="submission" date="2020-08" db="EMBL/GenBank/DDBJ databases">
        <title>Genomic Encyclopedia of Type Strains, Phase IV (KMG-IV): sequencing the most valuable type-strain genomes for metagenomic binning, comparative biology and taxonomic classification.</title>
        <authorList>
            <person name="Goeker M."/>
        </authorList>
    </citation>
    <scope>NUCLEOTIDE SEQUENCE [LARGE SCALE GENOMIC DNA]</scope>
    <source>
        <strain evidence="11 12">DSM 21255</strain>
    </source>
</reference>
<feature type="binding site" evidence="9">
    <location>
        <begin position="88"/>
        <end position="89"/>
    </location>
    <ligand>
        <name>substrate</name>
    </ligand>
</feature>
<feature type="binding site" evidence="9">
    <location>
        <position position="119"/>
    </location>
    <ligand>
        <name>substrate</name>
    </ligand>
</feature>
<dbReference type="HAMAP" id="MF_00067">
    <property type="entry name" value="GmhA"/>
    <property type="match status" value="1"/>
</dbReference>
<name>A0A841R1R6_9FIRM</name>
<gene>
    <name evidence="9" type="primary">gmhA</name>
    <name evidence="11" type="ORF">HNR45_000089</name>
</gene>
<dbReference type="EC" id="5.3.1.28" evidence="9"/>
<dbReference type="InterPro" id="IPR050099">
    <property type="entry name" value="SIS_GmhA/DiaA_subfam"/>
</dbReference>
<evidence type="ECO:0000256" key="9">
    <source>
        <dbReference type="HAMAP-Rule" id="MF_00067"/>
    </source>
</evidence>
<dbReference type="PANTHER" id="PTHR30390:SF6">
    <property type="entry name" value="DNAA INITIATOR-ASSOCIATING PROTEIN DIAA"/>
    <property type="match status" value="1"/>
</dbReference>
<protein>
    <recommendedName>
        <fullName evidence="9">Phosphoheptose isomerase</fullName>
        <ecNumber evidence="9">5.3.1.28</ecNumber>
    </recommendedName>
    <alternativeName>
        <fullName evidence="9">Sedoheptulose 7-phosphate isomerase</fullName>
    </alternativeName>
</protein>
<evidence type="ECO:0000256" key="2">
    <source>
        <dbReference type="ARBA" id="ARBA00004496"/>
    </source>
</evidence>
<dbReference type="NCBIfam" id="TIGR00441">
    <property type="entry name" value="gmhA"/>
    <property type="match status" value="1"/>
</dbReference>
<keyword evidence="7 9" id="KW-0413">Isomerase</keyword>
<keyword evidence="6 9" id="KW-0862">Zinc</keyword>
<dbReference type="GeneID" id="93485373"/>
<feature type="binding site" evidence="9">
    <location>
        <begin position="114"/>
        <end position="116"/>
    </location>
    <ligand>
        <name>substrate</name>
    </ligand>
</feature>
<feature type="binding site" evidence="9">
    <location>
        <begin position="46"/>
        <end position="48"/>
    </location>
    <ligand>
        <name>substrate</name>
    </ligand>
</feature>
<feature type="binding site" evidence="9">
    <location>
        <position position="59"/>
    </location>
    <ligand>
        <name>substrate</name>
    </ligand>
</feature>
<evidence type="ECO:0000256" key="7">
    <source>
        <dbReference type="ARBA" id="ARBA00023235"/>
    </source>
</evidence>
<evidence type="ECO:0000256" key="5">
    <source>
        <dbReference type="ARBA" id="ARBA00022723"/>
    </source>
</evidence>
<accession>A0A841R1R6</accession>
<dbReference type="GO" id="GO:0008968">
    <property type="term" value="F:D-sedoheptulose 7-phosphate isomerase activity"/>
    <property type="evidence" value="ECO:0007669"/>
    <property type="project" value="UniProtKB-UniRule"/>
</dbReference>
<dbReference type="InterPro" id="IPR046348">
    <property type="entry name" value="SIS_dom_sf"/>
</dbReference>
<feature type="binding site" evidence="9">
    <location>
        <position position="59"/>
    </location>
    <ligand>
        <name>Zn(2+)</name>
        <dbReference type="ChEBI" id="CHEBI:29105"/>
    </ligand>
</feature>
<comment type="subcellular location">
    <subcellularLocation>
        <location evidence="2 9">Cytoplasm</location>
    </subcellularLocation>
</comment>
<evidence type="ECO:0000256" key="3">
    <source>
        <dbReference type="ARBA" id="ARBA00009894"/>
    </source>
</evidence>
<dbReference type="PANTHER" id="PTHR30390">
    <property type="entry name" value="SEDOHEPTULOSE 7-PHOSPHATE ISOMERASE / DNAA INITIATOR-ASSOCIATING FACTOR FOR REPLICATION INITIATION"/>
    <property type="match status" value="1"/>
</dbReference>
<proteinExistence type="inferred from homology"/>
<dbReference type="GO" id="GO:2001061">
    <property type="term" value="P:D-glycero-D-manno-heptose 7-phosphate biosynthetic process"/>
    <property type="evidence" value="ECO:0007669"/>
    <property type="project" value="UniProtKB-UniPathway"/>
</dbReference>
<organism evidence="11 12">
    <name type="scientific">Negativicoccus succinicivorans</name>
    <dbReference type="NCBI Taxonomy" id="620903"/>
    <lineage>
        <taxon>Bacteria</taxon>
        <taxon>Bacillati</taxon>
        <taxon>Bacillota</taxon>
        <taxon>Negativicutes</taxon>
        <taxon>Veillonellales</taxon>
        <taxon>Veillonellaceae</taxon>
        <taxon>Negativicoccus</taxon>
    </lineage>
</organism>
<dbReference type="InterPro" id="IPR035461">
    <property type="entry name" value="GmhA/DiaA"/>
</dbReference>
<feature type="binding site" evidence="9">
    <location>
        <position position="55"/>
    </location>
    <ligand>
        <name>Zn(2+)</name>
        <dbReference type="ChEBI" id="CHEBI:29105"/>
    </ligand>
</feature>
<evidence type="ECO:0000256" key="6">
    <source>
        <dbReference type="ARBA" id="ARBA00022833"/>
    </source>
</evidence>
<dbReference type="InterPro" id="IPR001347">
    <property type="entry name" value="SIS_dom"/>
</dbReference>
<dbReference type="Gene3D" id="3.40.50.10490">
    <property type="entry name" value="Glucose-6-phosphate isomerase like protein, domain 1"/>
    <property type="match status" value="1"/>
</dbReference>
<feature type="binding site" evidence="9">
    <location>
        <position position="166"/>
    </location>
    <ligand>
        <name>Zn(2+)</name>
        <dbReference type="ChEBI" id="CHEBI:29105"/>
    </ligand>
</feature>
<feature type="domain" description="SIS" evidence="10">
    <location>
        <begin position="31"/>
        <end position="187"/>
    </location>
</feature>
<dbReference type="GO" id="GO:0005975">
    <property type="term" value="P:carbohydrate metabolic process"/>
    <property type="evidence" value="ECO:0007669"/>
    <property type="project" value="UniProtKB-UniRule"/>
</dbReference>
<comment type="function">
    <text evidence="9">Catalyzes the isomerization of sedoheptulose 7-phosphate in D-glycero-D-manno-heptose 7-phosphate.</text>
</comment>